<protein>
    <submittedName>
        <fullName evidence="1">Uncharacterized protein</fullName>
    </submittedName>
</protein>
<evidence type="ECO:0000313" key="2">
    <source>
        <dbReference type="Proteomes" id="UP001057402"/>
    </source>
</evidence>
<accession>A0ACB9RIG7</accession>
<organism evidence="1 2">
    <name type="scientific">Melastoma candidum</name>
    <dbReference type="NCBI Taxonomy" id="119954"/>
    <lineage>
        <taxon>Eukaryota</taxon>
        <taxon>Viridiplantae</taxon>
        <taxon>Streptophyta</taxon>
        <taxon>Embryophyta</taxon>
        <taxon>Tracheophyta</taxon>
        <taxon>Spermatophyta</taxon>
        <taxon>Magnoliopsida</taxon>
        <taxon>eudicotyledons</taxon>
        <taxon>Gunneridae</taxon>
        <taxon>Pentapetalae</taxon>
        <taxon>rosids</taxon>
        <taxon>malvids</taxon>
        <taxon>Myrtales</taxon>
        <taxon>Melastomataceae</taxon>
        <taxon>Melastomatoideae</taxon>
        <taxon>Melastomateae</taxon>
        <taxon>Melastoma</taxon>
    </lineage>
</organism>
<sequence>MTTTMMLTEGQARRLAAVLRWCSKGSLPPQQGLPIHALLLSSGFTSHLILNNHLLNFYGSLGQPSLAHHLFDSMPDRNVVSWTCLMRAHLHNGNPARSLQVFGNMMTSSGDLVNEFALSTAVKVAGVMGRRENGVQVHAVGVKYGFDCSSSVVGNCLVDMYARCKAIEEGVKMFWSLPVVDLISWNVMIAGYVMSDRAGDALVLFKRMREEGDVPDEYTFSSIVKSCTRVGDVAKGEQIHGFLITSGFGLYTSNAVAGALVDLYVKCGCLSEAKSVFNRIEEKNVISWNALILGCAQEGSLPEAMTLFRSLREGRMEIDGFILSSLIGVFADFALVEQGRQMQAYAVKLRCGQDISVTNSLLDLYLKCGLTDQAEMLFSEMTTKNVVSWTVMITGFGKHGLGDEAVRLFYKMLAEGVEPDGVTYLAILSACSHSGLVEESRQLFSKLCADKQIKLQVEHYACMVDVLGRAGRLKEAKSLIDGMQLKTNIGIWQTLLSACQVHGDVEMGREVGEILMKMDINNPVNYVMMSNILLDKGQWEKGEEIREQAKIKNLKKVGGCSWVEVDKRIHYFYSGDEMHPLIDLISDVLKKMEYRMREELGYIYDVRFVLHDVEAESKEDSLRVHSEKLAIGLALVSGHLELEGGDIRIFKNLRICGDCHGFMKGLSKVLKKTILVRDANRFHKFQDGQCSCKDFW</sequence>
<dbReference type="Proteomes" id="UP001057402">
    <property type="component" value="Chromosome 4"/>
</dbReference>
<proteinExistence type="predicted"/>
<keyword evidence="2" id="KW-1185">Reference proteome</keyword>
<dbReference type="EMBL" id="CM042883">
    <property type="protein sequence ID" value="KAI4377616.1"/>
    <property type="molecule type" value="Genomic_DNA"/>
</dbReference>
<name>A0ACB9RIG7_9MYRT</name>
<evidence type="ECO:0000313" key="1">
    <source>
        <dbReference type="EMBL" id="KAI4377616.1"/>
    </source>
</evidence>
<reference evidence="2" key="1">
    <citation type="journal article" date="2023" name="Front. Plant Sci.">
        <title>Chromosomal-level genome assembly of Melastoma candidum provides insights into trichome evolution.</title>
        <authorList>
            <person name="Zhong Y."/>
            <person name="Wu W."/>
            <person name="Sun C."/>
            <person name="Zou P."/>
            <person name="Liu Y."/>
            <person name="Dai S."/>
            <person name="Zhou R."/>
        </authorList>
    </citation>
    <scope>NUCLEOTIDE SEQUENCE [LARGE SCALE GENOMIC DNA]</scope>
</reference>
<gene>
    <name evidence="1" type="ORF">MLD38_015214</name>
</gene>
<comment type="caution">
    <text evidence="1">The sequence shown here is derived from an EMBL/GenBank/DDBJ whole genome shotgun (WGS) entry which is preliminary data.</text>
</comment>